<feature type="domain" description="G-protein coupled receptors family 3 profile" evidence="13">
    <location>
        <begin position="583"/>
        <end position="847"/>
    </location>
</feature>
<dbReference type="PANTHER" id="PTHR24061:SF413">
    <property type="entry name" value="VOMERONASAL 2, RECEPTOR 66-RELATED"/>
    <property type="match status" value="1"/>
</dbReference>
<feature type="signal peptide" evidence="12">
    <location>
        <begin position="1"/>
        <end position="21"/>
    </location>
</feature>
<feature type="transmembrane region" description="Helical" evidence="11">
    <location>
        <begin position="620"/>
        <end position="641"/>
    </location>
</feature>
<feature type="chain" id="PRO_5043762520" evidence="12">
    <location>
        <begin position="22"/>
        <end position="854"/>
    </location>
</feature>
<dbReference type="InterPro" id="IPR028082">
    <property type="entry name" value="Peripla_BP_I"/>
</dbReference>
<accession>A0AAU9YPS1</accession>
<dbReference type="PANTHER" id="PTHR24061">
    <property type="entry name" value="CALCIUM-SENSING RECEPTOR-RELATED"/>
    <property type="match status" value="1"/>
</dbReference>
<evidence type="ECO:0000256" key="11">
    <source>
        <dbReference type="SAM" id="Phobius"/>
    </source>
</evidence>
<evidence type="ECO:0000313" key="15">
    <source>
        <dbReference type="Proteomes" id="UP001152836"/>
    </source>
</evidence>
<dbReference type="CDD" id="cd15283">
    <property type="entry name" value="7tmC_V2R_pheromone"/>
    <property type="match status" value="1"/>
</dbReference>
<comment type="subcellular location">
    <subcellularLocation>
        <location evidence="1">Cell membrane</location>
        <topology evidence="1">Multi-pass membrane protein</topology>
    </subcellularLocation>
</comment>
<evidence type="ECO:0000256" key="10">
    <source>
        <dbReference type="ARBA" id="ARBA00023224"/>
    </source>
</evidence>
<dbReference type="Pfam" id="PF07562">
    <property type="entry name" value="NCD3G"/>
    <property type="match status" value="1"/>
</dbReference>
<dbReference type="InterPro" id="IPR011500">
    <property type="entry name" value="GPCR_3_9-Cys_dom"/>
</dbReference>
<protein>
    <submittedName>
        <fullName evidence="14">AABR07004684.1 protein</fullName>
    </submittedName>
</protein>
<keyword evidence="2" id="KW-1003">Cell membrane</keyword>
<dbReference type="PRINTS" id="PR01535">
    <property type="entry name" value="VOMERONASL2R"/>
</dbReference>
<feature type="transmembrane region" description="Helical" evidence="11">
    <location>
        <begin position="809"/>
        <end position="832"/>
    </location>
</feature>
<evidence type="ECO:0000256" key="4">
    <source>
        <dbReference type="ARBA" id="ARBA00022729"/>
    </source>
</evidence>
<dbReference type="GO" id="GO:0004930">
    <property type="term" value="F:G protein-coupled receptor activity"/>
    <property type="evidence" value="ECO:0007669"/>
    <property type="project" value="UniProtKB-KW"/>
</dbReference>
<dbReference type="InterPro" id="IPR000068">
    <property type="entry name" value="GPCR_3_Ca_sens_rcpt-rel"/>
</dbReference>
<feature type="transmembrane region" description="Helical" evidence="11">
    <location>
        <begin position="747"/>
        <end position="765"/>
    </location>
</feature>
<dbReference type="Gene3D" id="3.40.50.2300">
    <property type="match status" value="2"/>
</dbReference>
<dbReference type="InterPro" id="IPR004073">
    <property type="entry name" value="GPCR_3_vmron_rcpt_2"/>
</dbReference>
<evidence type="ECO:0000256" key="2">
    <source>
        <dbReference type="ARBA" id="ARBA00022475"/>
    </source>
</evidence>
<feature type="transmembrane region" description="Helical" evidence="11">
    <location>
        <begin position="653"/>
        <end position="677"/>
    </location>
</feature>
<evidence type="ECO:0000256" key="9">
    <source>
        <dbReference type="ARBA" id="ARBA00023180"/>
    </source>
</evidence>
<dbReference type="FunFam" id="3.40.50.2300:FF:000024">
    <property type="entry name" value="Vomeronasal 2, receptor 73"/>
    <property type="match status" value="1"/>
</dbReference>
<dbReference type="PRINTS" id="PR00248">
    <property type="entry name" value="GPCRMGR"/>
</dbReference>
<evidence type="ECO:0000256" key="3">
    <source>
        <dbReference type="ARBA" id="ARBA00022692"/>
    </source>
</evidence>
<evidence type="ECO:0000313" key="14">
    <source>
        <dbReference type="EMBL" id="CAH6776993.1"/>
    </source>
</evidence>
<reference evidence="14" key="1">
    <citation type="submission" date="2022-06" db="EMBL/GenBank/DDBJ databases">
        <authorList>
            <person name="Andreotti S."/>
            <person name="Wyler E."/>
        </authorList>
    </citation>
    <scope>NUCLEOTIDE SEQUENCE</scope>
</reference>
<evidence type="ECO:0000259" key="13">
    <source>
        <dbReference type="PROSITE" id="PS50259"/>
    </source>
</evidence>
<keyword evidence="4 12" id="KW-0732">Signal</keyword>
<keyword evidence="7 11" id="KW-0472">Membrane</keyword>
<evidence type="ECO:0000256" key="7">
    <source>
        <dbReference type="ARBA" id="ARBA00023136"/>
    </source>
</evidence>
<dbReference type="Pfam" id="PF01094">
    <property type="entry name" value="ANF_receptor"/>
    <property type="match status" value="1"/>
</dbReference>
<dbReference type="CDD" id="cd06365">
    <property type="entry name" value="PBP1_pheromone_receptor"/>
    <property type="match status" value="1"/>
</dbReference>
<organism evidence="14 15">
    <name type="scientific">Phodopus roborovskii</name>
    <name type="common">Roborovski's desert hamster</name>
    <name type="synonym">Cricetulus roborovskii</name>
    <dbReference type="NCBI Taxonomy" id="109678"/>
    <lineage>
        <taxon>Eukaryota</taxon>
        <taxon>Metazoa</taxon>
        <taxon>Chordata</taxon>
        <taxon>Craniata</taxon>
        <taxon>Vertebrata</taxon>
        <taxon>Euteleostomi</taxon>
        <taxon>Mammalia</taxon>
        <taxon>Eutheria</taxon>
        <taxon>Euarchontoglires</taxon>
        <taxon>Glires</taxon>
        <taxon>Rodentia</taxon>
        <taxon>Myomorpha</taxon>
        <taxon>Muroidea</taxon>
        <taxon>Cricetidae</taxon>
        <taxon>Cricetinae</taxon>
        <taxon>Phodopus</taxon>
    </lineage>
</organism>
<feature type="transmembrane region" description="Helical" evidence="11">
    <location>
        <begin position="689"/>
        <end position="714"/>
    </location>
</feature>
<dbReference type="AlphaFoldDB" id="A0AAU9YPS1"/>
<sequence length="854" mass="98148">MTKMFFLIFVILVLKLSLILCSLTDPKCFWRIKDKKNLKGDKEVDCFFSIYTKHGYVKNDHFSGNLDKELTPRNIHLIFSLYFAMEEINRNPHILPNISLLVNVKCNLLVDYRKTGFSSKSSEHFPNYYCMNQRRYLIVLTGPLWRISAMFRSLFFISRTPELYYGHFQSLLSDHEQFPHLYQISPRDTSLALAMVSLMLYFRWNWVAMIISDDDHGMQFLSEWREEMQTNIVCLEFVIVISINTELYLKMFNKNYNQIKMSSAKVVIVYGDKESYIPLNFILWKSQELWRIWVSVSQFDMITITGDFMLGSPDGALIFSHQHSEVSGFKKFLQTVQPLNDSNEISLAKLWWSYFKCSLPASNCNKLKNCPEKNILKWIFGKPFDISFSDTTYNLYNAVYAVAYSLHEMLLQQVDTWSKNTGKELEFDTWKMFSFLKTIQFVNPAGDLVNMNPNVKLDTEYEIFYIMDFSQTFGLKVKIGKFSRRFPTYQQLYMSDEMIEWATNIRQNPPSICSKPCIPGLRKSPQEGKAICCFVCYPCPENEISNMTNLDECVKCPDDQYANTDQTHCLKRVVTFLAYEDPLGMSLTCCALFFSALTAVVLCIFLKHQDTPIVKANNRALSYVLLVSLIFCFLCSLLYIGQPHTTTCIMQQTTFAIVFTVATSTVLAKTITVVLAFKVTFPERRVRSLLVSGAPNFIIPICTMIQMILCGIWVGTSPPFVEADVHMEYGHIIIICNKGSVISFHCVLGYLGSLALASFIVAFLARKLPDTFNEAKFLTFSMLMFCSVWITFLAVYHSTKGKAAVAMEVFSILVSSAGLFICIFAPKCYIILLRPQLNSSHNLRVTNAKAEYSH</sequence>
<comment type="caution">
    <text evidence="14">The sequence shown here is derived from an EMBL/GenBank/DDBJ whole genome shotgun (WGS) entry which is preliminary data.</text>
</comment>
<dbReference type="InterPro" id="IPR017978">
    <property type="entry name" value="GPCR_3_C"/>
</dbReference>
<dbReference type="Pfam" id="PF00003">
    <property type="entry name" value="7tm_3"/>
    <property type="match status" value="1"/>
</dbReference>
<keyword evidence="6" id="KW-0297">G-protein coupled receptor</keyword>
<keyword evidence="5 11" id="KW-1133">Transmembrane helix</keyword>
<feature type="transmembrane region" description="Helical" evidence="11">
    <location>
        <begin position="777"/>
        <end position="797"/>
    </location>
</feature>
<keyword evidence="8" id="KW-0675">Receptor</keyword>
<keyword evidence="9" id="KW-0325">Glycoprotein</keyword>
<dbReference type="InterPro" id="IPR000337">
    <property type="entry name" value="GPCR_3"/>
</dbReference>
<dbReference type="FunFam" id="2.10.50.30:FF:000009">
    <property type="entry name" value="Vomeronasal 2, receptor 66"/>
    <property type="match status" value="1"/>
</dbReference>
<dbReference type="Proteomes" id="UP001152836">
    <property type="component" value="Unassembled WGS sequence"/>
</dbReference>
<dbReference type="EMBL" id="CALSGD010000219">
    <property type="protein sequence ID" value="CAH6776993.1"/>
    <property type="molecule type" value="Genomic_DNA"/>
</dbReference>
<evidence type="ECO:0000256" key="1">
    <source>
        <dbReference type="ARBA" id="ARBA00004651"/>
    </source>
</evidence>
<gene>
    <name evidence="14" type="primary">AABR07004684.1</name>
    <name evidence="14" type="ORF">PHOROB_LOCUS975</name>
</gene>
<keyword evidence="3 11" id="KW-0812">Transmembrane</keyword>
<keyword evidence="10" id="KW-0807">Transducer</keyword>
<dbReference type="InterPro" id="IPR001828">
    <property type="entry name" value="ANF_lig-bd_rcpt"/>
</dbReference>
<name>A0AAU9YPS1_PHORO</name>
<evidence type="ECO:0000256" key="12">
    <source>
        <dbReference type="SAM" id="SignalP"/>
    </source>
</evidence>
<proteinExistence type="predicted"/>
<feature type="transmembrane region" description="Helical" evidence="11">
    <location>
        <begin position="583"/>
        <end position="608"/>
    </location>
</feature>
<dbReference type="GO" id="GO:0005886">
    <property type="term" value="C:plasma membrane"/>
    <property type="evidence" value="ECO:0007669"/>
    <property type="project" value="UniProtKB-SubCell"/>
</dbReference>
<keyword evidence="15" id="KW-1185">Reference proteome</keyword>
<evidence type="ECO:0000256" key="6">
    <source>
        <dbReference type="ARBA" id="ARBA00023040"/>
    </source>
</evidence>
<dbReference type="InterPro" id="IPR038550">
    <property type="entry name" value="GPCR_3_9-Cys_sf"/>
</dbReference>
<dbReference type="SUPFAM" id="SSF53822">
    <property type="entry name" value="Periplasmic binding protein-like I"/>
    <property type="match status" value="1"/>
</dbReference>
<evidence type="ECO:0000256" key="8">
    <source>
        <dbReference type="ARBA" id="ARBA00023170"/>
    </source>
</evidence>
<dbReference type="PROSITE" id="PS50259">
    <property type="entry name" value="G_PROTEIN_RECEP_F3_4"/>
    <property type="match status" value="1"/>
</dbReference>
<evidence type="ECO:0000256" key="5">
    <source>
        <dbReference type="ARBA" id="ARBA00022989"/>
    </source>
</evidence>
<dbReference type="Gene3D" id="2.10.50.30">
    <property type="entry name" value="GPCR, family 3, nine cysteines domain"/>
    <property type="match status" value="1"/>
</dbReference>